<dbReference type="RefSeq" id="WP_191749205.1">
    <property type="nucleotide sequence ID" value="NZ_JACSQZ010000012.1"/>
</dbReference>
<dbReference type="Pfam" id="PF03374">
    <property type="entry name" value="ANT"/>
    <property type="match status" value="1"/>
</dbReference>
<evidence type="ECO:0000313" key="3">
    <source>
        <dbReference type="Proteomes" id="UP000640335"/>
    </source>
</evidence>
<organism evidence="2 3">
    <name type="scientific">Clostridium gallinarum</name>
    <dbReference type="NCBI Taxonomy" id="2762246"/>
    <lineage>
        <taxon>Bacteria</taxon>
        <taxon>Bacillati</taxon>
        <taxon>Bacillota</taxon>
        <taxon>Clostridia</taxon>
        <taxon>Eubacteriales</taxon>
        <taxon>Clostridiaceae</taxon>
        <taxon>Clostridium</taxon>
    </lineage>
</organism>
<sequence length="239" mass="27451">MIETRIIGGQKVPYLKGEVEIFKNEHFGEVRVISKENEPWFVVKDVCSILDLSNPTVAIQNLDSDEVTKLNLGGQIGETNLINESGLYTLIIRSRKEEAKKFRKWVTSEVLPSIRKHGMYAKDELLDNPDLLIAAATKLKEERAARLEAEKQRDKLLHQNKLYTTSEIAKELGLSSATKLNNLLSEKKIQYKQNGTWLLYSKYSEMELVSIKQHPLDNGKIIYDRKWTGKGRDFILNLF</sequence>
<proteinExistence type="predicted"/>
<feature type="domain" description="Bro-N" evidence="1">
    <location>
        <begin position="16"/>
        <end position="118"/>
    </location>
</feature>
<gene>
    <name evidence="2" type="ORF">H9660_05110</name>
</gene>
<dbReference type="PANTHER" id="PTHR36180:SF2">
    <property type="entry name" value="BRO FAMILY PROTEIN"/>
    <property type="match status" value="1"/>
</dbReference>
<dbReference type="PROSITE" id="PS51750">
    <property type="entry name" value="BRO_N"/>
    <property type="match status" value="1"/>
</dbReference>
<dbReference type="SMART" id="SM01040">
    <property type="entry name" value="Bro-N"/>
    <property type="match status" value="1"/>
</dbReference>
<dbReference type="InterPro" id="IPR003497">
    <property type="entry name" value="BRO_N_domain"/>
</dbReference>
<reference evidence="2 3" key="1">
    <citation type="submission" date="2020-08" db="EMBL/GenBank/DDBJ databases">
        <title>A Genomic Blueprint of the Chicken Gut Microbiome.</title>
        <authorList>
            <person name="Gilroy R."/>
            <person name="Ravi A."/>
            <person name="Getino M."/>
            <person name="Pursley I."/>
            <person name="Horton D.L."/>
            <person name="Alikhan N.-F."/>
            <person name="Baker D."/>
            <person name="Gharbi K."/>
            <person name="Hall N."/>
            <person name="Watson M."/>
            <person name="Adriaenssens E.M."/>
            <person name="Foster-Nyarko E."/>
            <person name="Jarju S."/>
            <person name="Secka A."/>
            <person name="Antonio M."/>
            <person name="Oren A."/>
            <person name="Chaudhuri R."/>
            <person name="La Ragione R.M."/>
            <person name="Hildebrand F."/>
            <person name="Pallen M.J."/>
        </authorList>
    </citation>
    <scope>NUCLEOTIDE SEQUENCE [LARGE SCALE GENOMIC DNA]</scope>
    <source>
        <strain evidence="2 3">Sa3CUN1</strain>
    </source>
</reference>
<accession>A0ABR8Q278</accession>
<evidence type="ECO:0000313" key="2">
    <source>
        <dbReference type="EMBL" id="MBD7914517.1"/>
    </source>
</evidence>
<dbReference type="Proteomes" id="UP000640335">
    <property type="component" value="Unassembled WGS sequence"/>
</dbReference>
<keyword evidence="3" id="KW-1185">Reference proteome</keyword>
<comment type="caution">
    <text evidence="2">The sequence shown here is derived from an EMBL/GenBank/DDBJ whole genome shotgun (WGS) entry which is preliminary data.</text>
</comment>
<dbReference type="PANTHER" id="PTHR36180">
    <property type="entry name" value="DNA-BINDING PROTEIN-RELATED-RELATED"/>
    <property type="match status" value="1"/>
</dbReference>
<name>A0ABR8Q278_9CLOT</name>
<evidence type="ECO:0000259" key="1">
    <source>
        <dbReference type="PROSITE" id="PS51750"/>
    </source>
</evidence>
<dbReference type="Pfam" id="PF02498">
    <property type="entry name" value="Bro-N"/>
    <property type="match status" value="1"/>
</dbReference>
<protein>
    <submittedName>
        <fullName evidence="2">Phage antirepressor KilAC domain-containing protein</fullName>
    </submittedName>
</protein>
<dbReference type="InterPro" id="IPR005039">
    <property type="entry name" value="Ant_C"/>
</dbReference>
<dbReference type="EMBL" id="JACSQZ010000012">
    <property type="protein sequence ID" value="MBD7914517.1"/>
    <property type="molecule type" value="Genomic_DNA"/>
</dbReference>